<dbReference type="InterPro" id="IPR051225">
    <property type="entry name" value="NAD(P)_epim/dehydratase"/>
</dbReference>
<accession>A0A841JIZ5</accession>
<dbReference type="EMBL" id="JACHCA010000018">
    <property type="protein sequence ID" value="MBB6130907.1"/>
    <property type="molecule type" value="Genomic_DNA"/>
</dbReference>
<comment type="caution">
    <text evidence="3">The sequence shown here is derived from an EMBL/GenBank/DDBJ whole genome shotgun (WGS) entry which is preliminary data.</text>
</comment>
<dbReference type="Proteomes" id="UP000548326">
    <property type="component" value="Unassembled WGS sequence"/>
</dbReference>
<dbReference type="PANTHER" id="PTHR42687:SF1">
    <property type="entry name" value="L-THREONINE 3-DEHYDROGENASE, MITOCHONDRIAL"/>
    <property type="match status" value="1"/>
</dbReference>
<evidence type="ECO:0000313" key="4">
    <source>
        <dbReference type="Proteomes" id="UP000548326"/>
    </source>
</evidence>
<protein>
    <submittedName>
        <fullName evidence="3">Nucleoside-diphosphate-sugar epimerase</fullName>
    </submittedName>
</protein>
<evidence type="ECO:0000259" key="2">
    <source>
        <dbReference type="Pfam" id="PF01370"/>
    </source>
</evidence>
<dbReference type="GO" id="GO:0006567">
    <property type="term" value="P:L-threonine catabolic process"/>
    <property type="evidence" value="ECO:0007669"/>
    <property type="project" value="TreeGrafter"/>
</dbReference>
<dbReference type="Pfam" id="PF01370">
    <property type="entry name" value="Epimerase"/>
    <property type="match status" value="1"/>
</dbReference>
<organism evidence="3 4">
    <name type="scientific">Mucilaginibacter lappiensis</name>
    <dbReference type="NCBI Taxonomy" id="354630"/>
    <lineage>
        <taxon>Bacteria</taxon>
        <taxon>Pseudomonadati</taxon>
        <taxon>Bacteroidota</taxon>
        <taxon>Sphingobacteriia</taxon>
        <taxon>Sphingobacteriales</taxon>
        <taxon>Sphingobacteriaceae</taxon>
        <taxon>Mucilaginibacter</taxon>
    </lineage>
</organism>
<name>A0A841JIZ5_9SPHI</name>
<dbReference type="AlphaFoldDB" id="A0A841JIZ5"/>
<dbReference type="GO" id="GO:0008743">
    <property type="term" value="F:L-threonine 3-dehydrogenase activity"/>
    <property type="evidence" value="ECO:0007669"/>
    <property type="project" value="TreeGrafter"/>
</dbReference>
<gene>
    <name evidence="3" type="ORF">HDF22_005053</name>
</gene>
<evidence type="ECO:0000256" key="1">
    <source>
        <dbReference type="ARBA" id="ARBA00007637"/>
    </source>
</evidence>
<comment type="similarity">
    <text evidence="1">Belongs to the NAD(P)-dependent epimerase/dehydratase family.</text>
</comment>
<dbReference type="PANTHER" id="PTHR42687">
    <property type="entry name" value="L-THREONINE 3-DEHYDROGENASE"/>
    <property type="match status" value="1"/>
</dbReference>
<dbReference type="InterPro" id="IPR001509">
    <property type="entry name" value="Epimerase_deHydtase"/>
</dbReference>
<dbReference type="SUPFAM" id="SSF51735">
    <property type="entry name" value="NAD(P)-binding Rossmann-fold domains"/>
    <property type="match status" value="1"/>
</dbReference>
<sequence>MDSILVIGSNGQIGTELIDALKVNWPAYQVISCDIRPREQLKGDVFVQADVNDLERLKTIFEQYRIKQVYLLAALLSATGETKPRYAWDLNINGLLNVLDLSVAYRVEKVFWPSSIAVFGPGSPKDDTPQFGEKDPQTVYGFSKLAGEHWCNYYREKYGLDVRSIRYPGLISWKAAPGGGTTDYAVQIFHDAIATESYQCFLSANTRLPMMYMDDAIRGTIELMQTPLEKLKVFRSYNLAGFSCTPGGLAIEISEHIPGFTINYLENDPRQQIADSWPRSIDDSEAQKDWGWQARFDQKTMTSDMIKHLSLVV</sequence>
<evidence type="ECO:0000313" key="3">
    <source>
        <dbReference type="EMBL" id="MBB6130907.1"/>
    </source>
</evidence>
<feature type="domain" description="NAD-dependent epimerase/dehydratase" evidence="2">
    <location>
        <begin position="4"/>
        <end position="238"/>
    </location>
</feature>
<proteinExistence type="inferred from homology"/>
<reference evidence="3 4" key="1">
    <citation type="submission" date="2020-08" db="EMBL/GenBank/DDBJ databases">
        <title>Genomic Encyclopedia of Type Strains, Phase IV (KMG-V): Genome sequencing to study the core and pangenomes of soil and plant-associated prokaryotes.</title>
        <authorList>
            <person name="Whitman W."/>
        </authorList>
    </citation>
    <scope>NUCLEOTIDE SEQUENCE [LARGE SCALE GENOMIC DNA]</scope>
    <source>
        <strain evidence="3 4">MP601</strain>
    </source>
</reference>
<dbReference type="Gene3D" id="3.40.50.720">
    <property type="entry name" value="NAD(P)-binding Rossmann-like Domain"/>
    <property type="match status" value="1"/>
</dbReference>
<dbReference type="InterPro" id="IPR036291">
    <property type="entry name" value="NAD(P)-bd_dom_sf"/>
</dbReference>
<dbReference type="RefSeq" id="WP_183589570.1">
    <property type="nucleotide sequence ID" value="NZ_JACHCA010000018.1"/>
</dbReference>